<name>A0AAV4N646_CAEEX</name>
<keyword evidence="2" id="KW-1185">Reference proteome</keyword>
<comment type="caution">
    <text evidence="1">The sequence shown here is derived from an EMBL/GenBank/DDBJ whole genome shotgun (WGS) entry which is preliminary data.</text>
</comment>
<organism evidence="1 2">
    <name type="scientific">Caerostris extrusa</name>
    <name type="common">Bark spider</name>
    <name type="synonym">Caerostris bankana</name>
    <dbReference type="NCBI Taxonomy" id="172846"/>
    <lineage>
        <taxon>Eukaryota</taxon>
        <taxon>Metazoa</taxon>
        <taxon>Ecdysozoa</taxon>
        <taxon>Arthropoda</taxon>
        <taxon>Chelicerata</taxon>
        <taxon>Arachnida</taxon>
        <taxon>Araneae</taxon>
        <taxon>Araneomorphae</taxon>
        <taxon>Entelegynae</taxon>
        <taxon>Araneoidea</taxon>
        <taxon>Araneidae</taxon>
        <taxon>Caerostris</taxon>
    </lineage>
</organism>
<proteinExistence type="predicted"/>
<gene>
    <name evidence="1" type="primary">AVEN_145484_1</name>
    <name evidence="1" type="ORF">CEXT_445711</name>
</gene>
<evidence type="ECO:0000313" key="2">
    <source>
        <dbReference type="Proteomes" id="UP001054945"/>
    </source>
</evidence>
<dbReference type="Proteomes" id="UP001054945">
    <property type="component" value="Unassembled WGS sequence"/>
</dbReference>
<sequence>MSSYENMEHIESIANSTIQDKIEVRAKRDKSTADKNTQWKDIKIIGEDQEKTQCNYSQCIDICKTIYFAVPLHLAQCYNNICFCFPKKDLYPPVIKNFMKTHSLFGIQQTYE</sequence>
<dbReference type="EMBL" id="BPLR01020527">
    <property type="protein sequence ID" value="GIX79740.1"/>
    <property type="molecule type" value="Genomic_DNA"/>
</dbReference>
<reference evidence="1 2" key="1">
    <citation type="submission" date="2021-06" db="EMBL/GenBank/DDBJ databases">
        <title>Caerostris extrusa draft genome.</title>
        <authorList>
            <person name="Kono N."/>
            <person name="Arakawa K."/>
        </authorList>
    </citation>
    <scope>NUCLEOTIDE SEQUENCE [LARGE SCALE GENOMIC DNA]</scope>
</reference>
<protein>
    <submittedName>
        <fullName evidence="1">Uncharacterized protein</fullName>
    </submittedName>
</protein>
<accession>A0AAV4N646</accession>
<evidence type="ECO:0000313" key="1">
    <source>
        <dbReference type="EMBL" id="GIX79740.1"/>
    </source>
</evidence>
<dbReference type="AlphaFoldDB" id="A0AAV4N646"/>